<feature type="compositionally biased region" description="Basic and acidic residues" evidence="2">
    <location>
        <begin position="70"/>
        <end position="79"/>
    </location>
</feature>
<evidence type="ECO:0000256" key="1">
    <source>
        <dbReference type="SAM" id="Coils"/>
    </source>
</evidence>
<dbReference type="EMBL" id="PQIB02000014">
    <property type="protein sequence ID" value="RLM70330.1"/>
    <property type="molecule type" value="Genomic_DNA"/>
</dbReference>
<feature type="coiled-coil region" evidence="1">
    <location>
        <begin position="195"/>
        <end position="229"/>
    </location>
</feature>
<organism evidence="3 4">
    <name type="scientific">Panicum miliaceum</name>
    <name type="common">Proso millet</name>
    <name type="synonym">Broomcorn millet</name>
    <dbReference type="NCBI Taxonomy" id="4540"/>
    <lineage>
        <taxon>Eukaryota</taxon>
        <taxon>Viridiplantae</taxon>
        <taxon>Streptophyta</taxon>
        <taxon>Embryophyta</taxon>
        <taxon>Tracheophyta</taxon>
        <taxon>Spermatophyta</taxon>
        <taxon>Magnoliopsida</taxon>
        <taxon>Liliopsida</taxon>
        <taxon>Poales</taxon>
        <taxon>Poaceae</taxon>
        <taxon>PACMAD clade</taxon>
        <taxon>Panicoideae</taxon>
        <taxon>Panicodae</taxon>
        <taxon>Paniceae</taxon>
        <taxon>Panicinae</taxon>
        <taxon>Panicum</taxon>
        <taxon>Panicum sect. Panicum</taxon>
    </lineage>
</organism>
<accession>A0A3L6Q764</accession>
<protein>
    <submittedName>
        <fullName evidence="3">Uncharacterized protein</fullName>
    </submittedName>
</protein>
<evidence type="ECO:0000256" key="2">
    <source>
        <dbReference type="SAM" id="MobiDB-lite"/>
    </source>
</evidence>
<dbReference type="Proteomes" id="UP000275267">
    <property type="component" value="Unassembled WGS sequence"/>
</dbReference>
<dbReference type="AlphaFoldDB" id="A0A3L6Q764"/>
<keyword evidence="1" id="KW-0175">Coiled coil</keyword>
<reference evidence="4" key="1">
    <citation type="journal article" date="2019" name="Nat. Commun.">
        <title>The genome of broomcorn millet.</title>
        <authorList>
            <person name="Zou C."/>
            <person name="Miki D."/>
            <person name="Li D."/>
            <person name="Tang Q."/>
            <person name="Xiao L."/>
            <person name="Rajput S."/>
            <person name="Deng P."/>
            <person name="Jia W."/>
            <person name="Huang R."/>
            <person name="Zhang M."/>
            <person name="Sun Y."/>
            <person name="Hu J."/>
            <person name="Fu X."/>
            <person name="Schnable P.S."/>
            <person name="Li F."/>
            <person name="Zhang H."/>
            <person name="Feng B."/>
            <person name="Zhu X."/>
            <person name="Liu R."/>
            <person name="Schnable J.C."/>
            <person name="Zhu J.-K."/>
            <person name="Zhang H."/>
        </authorList>
    </citation>
    <scope>NUCLEOTIDE SEQUENCE [LARGE SCALE GENOMIC DNA]</scope>
</reference>
<gene>
    <name evidence="3" type="ORF">C2845_PM17G09460</name>
</gene>
<evidence type="ECO:0000313" key="4">
    <source>
        <dbReference type="Proteomes" id="UP000275267"/>
    </source>
</evidence>
<proteinExistence type="predicted"/>
<name>A0A3L6Q764_PANMI</name>
<feature type="region of interest" description="Disordered" evidence="2">
    <location>
        <begin position="49"/>
        <end position="87"/>
    </location>
</feature>
<comment type="caution">
    <text evidence="3">The sequence shown here is derived from an EMBL/GenBank/DDBJ whole genome shotgun (WGS) entry which is preliminary data.</text>
</comment>
<sequence>MANNSIVPFVGSTSTFALEGEPTPVNQIVVADAMEHEAEHVATTPLAMLPAPTTKEGPVGASRGSADPLVRPHPEERPSGPRSALSSIKLSASMKGRGGRVSAAQRPTTGELRHKDIAKRLFANPLPPVPLEEGKRLVFSVTSKSGNVVSHNYTTDTYTPASPTPQPRFHVVGIRTPGGQYESDEDDKVLKGPKVAQLLRNIIEMRKEHKRLSDQVAELTLELKSVRDDYDTFCRGLCSKVNTLAKTIGKNDA</sequence>
<keyword evidence="4" id="KW-1185">Reference proteome</keyword>
<evidence type="ECO:0000313" key="3">
    <source>
        <dbReference type="EMBL" id="RLM70330.1"/>
    </source>
</evidence>
<dbReference type="STRING" id="4540.A0A3L6Q764"/>